<keyword evidence="1" id="KW-1133">Transmembrane helix</keyword>
<dbReference type="Pfam" id="PF06177">
    <property type="entry name" value="QueT"/>
    <property type="match status" value="1"/>
</dbReference>
<dbReference type="OrthoDB" id="1706970at2"/>
<dbReference type="EMBL" id="MIJF01000024">
    <property type="protein sequence ID" value="OEF99434.1"/>
    <property type="molecule type" value="Genomic_DNA"/>
</dbReference>
<keyword evidence="3" id="KW-1185">Reference proteome</keyword>
<dbReference type="InterPro" id="IPR010387">
    <property type="entry name" value="QueT"/>
</dbReference>
<evidence type="ECO:0000313" key="2">
    <source>
        <dbReference type="EMBL" id="OEF99434.1"/>
    </source>
</evidence>
<dbReference type="STRING" id="337097.BHF71_02070"/>
<feature type="transmembrane region" description="Helical" evidence="1">
    <location>
        <begin position="6"/>
        <end position="31"/>
    </location>
</feature>
<comment type="caution">
    <text evidence="2">The sequence shown here is derived from an EMBL/GenBank/DDBJ whole genome shotgun (WGS) entry which is preliminary data.</text>
</comment>
<evidence type="ECO:0000256" key="1">
    <source>
        <dbReference type="SAM" id="Phobius"/>
    </source>
</evidence>
<accession>A0A1D2YUP9</accession>
<feature type="transmembrane region" description="Helical" evidence="1">
    <location>
        <begin position="92"/>
        <end position="114"/>
    </location>
</feature>
<sequence length="158" mass="17203">MKAKNLTFVASIASIYVVLTVLFAPISYGWIQFRVSEALTILPFFTPLAIPGLTIGVLIANIFSQAGIPDMIFGPLATLIAAIMTSKIKNKWLVPIPPILVNAIIIGIMLGVLFSSEISIPLAILWVGVGEFGVLYLLGMPLLLALEKRKDIFEKYND</sequence>
<dbReference type="PANTHER" id="PTHR40044">
    <property type="entry name" value="INTEGRAL MEMBRANE PROTEIN-RELATED"/>
    <property type="match status" value="1"/>
</dbReference>
<protein>
    <submittedName>
        <fullName evidence="2">Transporter</fullName>
    </submittedName>
</protein>
<keyword evidence="1" id="KW-0812">Transmembrane</keyword>
<feature type="transmembrane region" description="Helical" evidence="1">
    <location>
        <begin position="120"/>
        <end position="146"/>
    </location>
</feature>
<gene>
    <name evidence="2" type="ORF">BHF71_02070</name>
</gene>
<feature type="transmembrane region" description="Helical" evidence="1">
    <location>
        <begin position="38"/>
        <end position="60"/>
    </location>
</feature>
<proteinExistence type="predicted"/>
<reference evidence="2 3" key="1">
    <citation type="submission" date="2016-09" db="EMBL/GenBank/DDBJ databases">
        <title>Draft genome sequence for the type strain of Vulcanibacillus modesticaldus BR, a strictly anaerobic, moderately thermophilic, and nitrate-reducing bacterium from deep sea-hydrothermal vents of the Mid-Atlantic Ridge.</title>
        <authorList>
            <person name="Abin C.A."/>
            <person name="Hollibaugh J.T."/>
        </authorList>
    </citation>
    <scope>NUCLEOTIDE SEQUENCE [LARGE SCALE GENOMIC DNA]</scope>
    <source>
        <strain evidence="2 3">BR</strain>
    </source>
</reference>
<dbReference type="Proteomes" id="UP000243739">
    <property type="component" value="Unassembled WGS sequence"/>
</dbReference>
<evidence type="ECO:0000313" key="3">
    <source>
        <dbReference type="Proteomes" id="UP000243739"/>
    </source>
</evidence>
<organism evidence="2 3">
    <name type="scientific">Vulcanibacillus modesticaldus</name>
    <dbReference type="NCBI Taxonomy" id="337097"/>
    <lineage>
        <taxon>Bacteria</taxon>
        <taxon>Bacillati</taxon>
        <taxon>Bacillota</taxon>
        <taxon>Bacilli</taxon>
        <taxon>Bacillales</taxon>
        <taxon>Bacillaceae</taxon>
        <taxon>Vulcanibacillus</taxon>
    </lineage>
</organism>
<name>A0A1D2YUP9_9BACI</name>
<dbReference type="PIRSF" id="PIRSF031501">
    <property type="entry name" value="QueT"/>
    <property type="match status" value="1"/>
</dbReference>
<dbReference type="AlphaFoldDB" id="A0A1D2YUP9"/>
<keyword evidence="1" id="KW-0472">Membrane</keyword>
<dbReference type="PANTHER" id="PTHR40044:SF1">
    <property type="entry name" value="INTEGRAL MEMBRANE PROTEIN"/>
    <property type="match status" value="1"/>
</dbReference>